<protein>
    <recommendedName>
        <fullName evidence="2">HAT C-terminal dimerisation domain-containing protein</fullName>
    </recommendedName>
</protein>
<name>A0AA35ZWJ3_LACSI</name>
<organism evidence="3 4">
    <name type="scientific">Lactuca saligna</name>
    <name type="common">Willowleaf lettuce</name>
    <dbReference type="NCBI Taxonomy" id="75948"/>
    <lineage>
        <taxon>Eukaryota</taxon>
        <taxon>Viridiplantae</taxon>
        <taxon>Streptophyta</taxon>
        <taxon>Embryophyta</taxon>
        <taxon>Tracheophyta</taxon>
        <taxon>Spermatophyta</taxon>
        <taxon>Magnoliopsida</taxon>
        <taxon>eudicotyledons</taxon>
        <taxon>Gunneridae</taxon>
        <taxon>Pentapetalae</taxon>
        <taxon>asterids</taxon>
        <taxon>campanulids</taxon>
        <taxon>Asterales</taxon>
        <taxon>Asteraceae</taxon>
        <taxon>Cichorioideae</taxon>
        <taxon>Cichorieae</taxon>
        <taxon>Lactucinae</taxon>
        <taxon>Lactuca</taxon>
    </lineage>
</organism>
<dbReference type="InterPro" id="IPR012337">
    <property type="entry name" value="RNaseH-like_sf"/>
</dbReference>
<feature type="domain" description="HAT C-terminal dimerisation" evidence="2">
    <location>
        <begin position="90"/>
        <end position="172"/>
    </location>
</feature>
<dbReference type="Pfam" id="PF05699">
    <property type="entry name" value="Dimer_Tnp_hAT"/>
    <property type="match status" value="1"/>
</dbReference>
<dbReference type="AlphaFoldDB" id="A0AA35ZWJ3"/>
<dbReference type="PANTHER" id="PTHR23272">
    <property type="entry name" value="BED FINGER-RELATED"/>
    <property type="match status" value="1"/>
</dbReference>
<evidence type="ECO:0000313" key="3">
    <source>
        <dbReference type="EMBL" id="CAI9299162.1"/>
    </source>
</evidence>
<feature type="compositionally biased region" description="Polar residues" evidence="1">
    <location>
        <begin position="32"/>
        <end position="47"/>
    </location>
</feature>
<dbReference type="PANTHER" id="PTHR23272:SF179">
    <property type="entry name" value="ZINC FINGER BED DOMAIN-CONTAINING PROTEIN RICESLEEPER 2-LIKE ISOFORM X1"/>
    <property type="match status" value="1"/>
</dbReference>
<dbReference type="Proteomes" id="UP001177003">
    <property type="component" value="Chromosome 8"/>
</dbReference>
<proteinExistence type="predicted"/>
<evidence type="ECO:0000259" key="2">
    <source>
        <dbReference type="Pfam" id="PF05699"/>
    </source>
</evidence>
<feature type="region of interest" description="Disordered" evidence="1">
    <location>
        <begin position="1"/>
        <end position="56"/>
    </location>
</feature>
<evidence type="ECO:0000313" key="4">
    <source>
        <dbReference type="Proteomes" id="UP001177003"/>
    </source>
</evidence>
<dbReference type="InterPro" id="IPR008906">
    <property type="entry name" value="HATC_C_dom"/>
</dbReference>
<accession>A0AA35ZWJ3</accession>
<gene>
    <name evidence="3" type="ORF">LSALG_LOCUS37886</name>
</gene>
<dbReference type="SUPFAM" id="SSF53098">
    <property type="entry name" value="Ribonuclease H-like"/>
    <property type="match status" value="1"/>
</dbReference>
<evidence type="ECO:0000256" key="1">
    <source>
        <dbReference type="SAM" id="MobiDB-lite"/>
    </source>
</evidence>
<feature type="compositionally biased region" description="Basic and acidic residues" evidence="1">
    <location>
        <begin position="1"/>
        <end position="13"/>
    </location>
</feature>
<sequence>MAKKPEPNAETRFPKFPGQVGSMLSGIGPGNMNLTSQNHAPTTSSQDVGVPGSSSFGSSISSGHRVGFKKLLSNIAFIIKDDDESGGMSELDNYLKDKLLPKDMELDLLAWWETNEIKYPTLQRTPKDILAILVSTVASESSFTTTGRLVSPHRSQIHPKTLEALMCAQSWLLNEIRATCSGETEVYCCSVEFDYEVEEENTKESGTTSLDDFV</sequence>
<keyword evidence="4" id="KW-1185">Reference proteome</keyword>
<dbReference type="GO" id="GO:0046983">
    <property type="term" value="F:protein dimerization activity"/>
    <property type="evidence" value="ECO:0007669"/>
    <property type="project" value="InterPro"/>
</dbReference>
<dbReference type="EMBL" id="OX465084">
    <property type="protein sequence ID" value="CAI9299162.1"/>
    <property type="molecule type" value="Genomic_DNA"/>
</dbReference>
<reference evidence="3" key="1">
    <citation type="submission" date="2023-04" db="EMBL/GenBank/DDBJ databases">
        <authorList>
            <person name="Vijverberg K."/>
            <person name="Xiong W."/>
            <person name="Schranz E."/>
        </authorList>
    </citation>
    <scope>NUCLEOTIDE SEQUENCE</scope>
</reference>